<protein>
    <submittedName>
        <fullName evidence="2">Uncharacterized protein DUF3854</fullName>
    </submittedName>
</protein>
<gene>
    <name evidence="2" type="ORF">EDD75_0301</name>
</gene>
<dbReference type="AlphaFoldDB" id="A0A3N5BUC7"/>
<sequence length="375" mass="41789">MATAAPDAMTIAQKLGLRFVKNGPGDETIFRCPFGCDDDSRPNEGHFYINARTTTCYCHKCGWKGNLLTLYAELRKVDPRAARSELGAEDEPFRPPQRSPNLMAPVEHRDRVYRTFLSVLNLDAEHKSDLLRRGLDESTIFKRGYRSVPQDPPLRWKAARFLIQRCGSLEGVPGFYLREGKKGSYWDFLSPKGYFVPVRDPWGRIQALKVRLDSGGYIWFSSEGRPKGSSSGSPPHYTGGRGPVYVTEGPLKADVAHFLSGGAPFIGTGGVHATKEVPELLKLLGASDVLVAFDADQFTNQNVRRALQDFIQELKKCGFRARSLSWPQNLGKGIDDVLLRLYKREVTSVTFLIDGVPVTVRRTVTLEVAVGRGVR</sequence>
<dbReference type="Pfam" id="PF12965">
    <property type="entry name" value="DUF3854"/>
    <property type="match status" value="1"/>
</dbReference>
<dbReference type="Gene3D" id="3.90.580.10">
    <property type="entry name" value="Zinc finger, CHC2-type domain"/>
    <property type="match status" value="1"/>
</dbReference>
<dbReference type="EMBL" id="RKRE01000001">
    <property type="protein sequence ID" value="RPF49485.1"/>
    <property type="molecule type" value="Genomic_DNA"/>
</dbReference>
<dbReference type="InterPro" id="IPR036977">
    <property type="entry name" value="DNA_primase_Znf_CHC2"/>
</dbReference>
<keyword evidence="3" id="KW-1185">Reference proteome</keyword>
<dbReference type="OrthoDB" id="2665710at2"/>
<dbReference type="SUPFAM" id="SSF57783">
    <property type="entry name" value="Zinc beta-ribbon"/>
    <property type="match status" value="1"/>
</dbReference>
<accession>A0A3N5BUC7</accession>
<proteinExistence type="predicted"/>
<comment type="caution">
    <text evidence="2">The sequence shown here is derived from an EMBL/GenBank/DDBJ whole genome shotgun (WGS) entry which is preliminary data.</text>
</comment>
<feature type="domain" description="DUF3854" evidence="1">
    <location>
        <begin position="243"/>
        <end position="339"/>
    </location>
</feature>
<dbReference type="RefSeq" id="WP_123926993.1">
    <property type="nucleotide sequence ID" value="NZ_RKRE01000001.1"/>
</dbReference>
<evidence type="ECO:0000313" key="2">
    <source>
        <dbReference type="EMBL" id="RPF49485.1"/>
    </source>
</evidence>
<dbReference type="GO" id="GO:0008270">
    <property type="term" value="F:zinc ion binding"/>
    <property type="evidence" value="ECO:0007669"/>
    <property type="project" value="InterPro"/>
</dbReference>
<organism evidence="2 3">
    <name type="scientific">Thermodesulfitimonas autotrophica</name>
    <dbReference type="NCBI Taxonomy" id="1894989"/>
    <lineage>
        <taxon>Bacteria</taxon>
        <taxon>Bacillati</taxon>
        <taxon>Bacillota</taxon>
        <taxon>Clostridia</taxon>
        <taxon>Thermoanaerobacterales</taxon>
        <taxon>Thermoanaerobacteraceae</taxon>
        <taxon>Thermodesulfitimonas</taxon>
    </lineage>
</organism>
<dbReference type="InterPro" id="IPR024385">
    <property type="entry name" value="DUF3854"/>
</dbReference>
<reference evidence="2 3" key="1">
    <citation type="submission" date="2018-11" db="EMBL/GenBank/DDBJ databases">
        <title>Genomic Encyclopedia of Type Strains, Phase IV (KMG-IV): sequencing the most valuable type-strain genomes for metagenomic binning, comparative biology and taxonomic classification.</title>
        <authorList>
            <person name="Goeker M."/>
        </authorList>
    </citation>
    <scope>NUCLEOTIDE SEQUENCE [LARGE SCALE GENOMIC DNA]</scope>
    <source>
        <strain evidence="2 3">DSM 102936</strain>
    </source>
</reference>
<dbReference type="GO" id="GO:0003677">
    <property type="term" value="F:DNA binding"/>
    <property type="evidence" value="ECO:0007669"/>
    <property type="project" value="InterPro"/>
</dbReference>
<dbReference type="GO" id="GO:0006260">
    <property type="term" value="P:DNA replication"/>
    <property type="evidence" value="ECO:0007669"/>
    <property type="project" value="InterPro"/>
</dbReference>
<name>A0A3N5BUC7_9THEO</name>
<evidence type="ECO:0000313" key="3">
    <source>
        <dbReference type="Proteomes" id="UP000282654"/>
    </source>
</evidence>
<dbReference type="Proteomes" id="UP000282654">
    <property type="component" value="Unassembled WGS sequence"/>
</dbReference>
<evidence type="ECO:0000259" key="1">
    <source>
        <dbReference type="Pfam" id="PF12965"/>
    </source>
</evidence>